<sequence>MQNLDKASSSLFIDLGGIQRRFEFTMHSMSQIKALTGKNPIKGEIDFQDPDDLSILVWGGLISSDPTLDGEIIKEEGKIGVPDNAIKDSIAQVKKWLRFDRLAEVGATVRAAYDAATPVVSKKK</sequence>
<organism evidence="1">
    <name type="scientific">uncultured Caudovirales phage</name>
    <dbReference type="NCBI Taxonomy" id="2100421"/>
    <lineage>
        <taxon>Viruses</taxon>
        <taxon>Duplodnaviria</taxon>
        <taxon>Heunggongvirae</taxon>
        <taxon>Uroviricota</taxon>
        <taxon>Caudoviricetes</taxon>
        <taxon>Peduoviridae</taxon>
        <taxon>Maltschvirus</taxon>
        <taxon>Maltschvirus maltsch</taxon>
    </lineage>
</organism>
<name>A0A6J5SY44_9CAUD</name>
<accession>A0A6J5SY44</accession>
<dbReference type="EMBL" id="LR797490">
    <property type="protein sequence ID" value="CAB4220368.1"/>
    <property type="molecule type" value="Genomic_DNA"/>
</dbReference>
<gene>
    <name evidence="1" type="ORF">UFOVP1625_18</name>
</gene>
<protein>
    <submittedName>
        <fullName evidence="1">Uncharacterized protein</fullName>
    </submittedName>
</protein>
<reference evidence="1" key="1">
    <citation type="submission" date="2020-05" db="EMBL/GenBank/DDBJ databases">
        <authorList>
            <person name="Chiriac C."/>
            <person name="Salcher M."/>
            <person name="Ghai R."/>
            <person name="Kavagutti S V."/>
        </authorList>
    </citation>
    <scope>NUCLEOTIDE SEQUENCE</scope>
</reference>
<evidence type="ECO:0000313" key="1">
    <source>
        <dbReference type="EMBL" id="CAB4220368.1"/>
    </source>
</evidence>
<proteinExistence type="predicted"/>